<sequence>MAHESRPIIGRLARYHYGLAVPRGLKIIPKMETPHVRTEFYNELNFLPLICKGTPIRIGEEVAQYSVTSEELTDIQIGILTCGDDKAPSTIAENNCTQIGQIKAKIPALSQLTEIRIIVSCDETEFKVTAVINELGHRFSARCWVYFCINFDKLNILC</sequence>
<dbReference type="AlphaFoldDB" id="A0A8B6EZS4"/>
<dbReference type="EMBL" id="UYJE01005874">
    <property type="protein sequence ID" value="VDI41247.1"/>
    <property type="molecule type" value="Genomic_DNA"/>
</dbReference>
<evidence type="ECO:0000313" key="2">
    <source>
        <dbReference type="Proteomes" id="UP000596742"/>
    </source>
</evidence>
<gene>
    <name evidence="1" type="ORF">MGAL_10B091316</name>
</gene>
<comment type="caution">
    <text evidence="1">The sequence shown here is derived from an EMBL/GenBank/DDBJ whole genome shotgun (WGS) entry which is preliminary data.</text>
</comment>
<dbReference type="Proteomes" id="UP000596742">
    <property type="component" value="Unassembled WGS sequence"/>
</dbReference>
<keyword evidence="2" id="KW-1185">Reference proteome</keyword>
<proteinExistence type="predicted"/>
<organism evidence="1 2">
    <name type="scientific">Mytilus galloprovincialis</name>
    <name type="common">Mediterranean mussel</name>
    <dbReference type="NCBI Taxonomy" id="29158"/>
    <lineage>
        <taxon>Eukaryota</taxon>
        <taxon>Metazoa</taxon>
        <taxon>Spiralia</taxon>
        <taxon>Lophotrochozoa</taxon>
        <taxon>Mollusca</taxon>
        <taxon>Bivalvia</taxon>
        <taxon>Autobranchia</taxon>
        <taxon>Pteriomorphia</taxon>
        <taxon>Mytilida</taxon>
        <taxon>Mytiloidea</taxon>
        <taxon>Mytilidae</taxon>
        <taxon>Mytilinae</taxon>
        <taxon>Mytilus</taxon>
    </lineage>
</organism>
<protein>
    <submittedName>
        <fullName evidence="1">Uncharacterized protein</fullName>
    </submittedName>
</protein>
<evidence type="ECO:0000313" key="1">
    <source>
        <dbReference type="EMBL" id="VDI41247.1"/>
    </source>
</evidence>
<dbReference type="OrthoDB" id="6097390at2759"/>
<reference evidence="1" key="1">
    <citation type="submission" date="2018-11" db="EMBL/GenBank/DDBJ databases">
        <authorList>
            <person name="Alioto T."/>
            <person name="Alioto T."/>
        </authorList>
    </citation>
    <scope>NUCLEOTIDE SEQUENCE</scope>
</reference>
<name>A0A8B6EZS4_MYTGA</name>
<accession>A0A8B6EZS4</accession>